<evidence type="ECO:0000313" key="4">
    <source>
        <dbReference type="EMBL" id="EAS02465.2"/>
    </source>
</evidence>
<dbReference type="FunFam" id="3.40.605.10:FF:000001">
    <property type="entry name" value="Aldehyde dehydrogenase 1"/>
    <property type="match status" value="1"/>
</dbReference>
<keyword evidence="5" id="KW-1185">Reference proteome</keyword>
<protein>
    <submittedName>
        <fullName evidence="4">NAD-dependent aldehyde dehydrogenase family protein</fullName>
    </submittedName>
</protein>
<dbReference type="FunFam" id="3.40.605.10:FF:000026">
    <property type="entry name" value="Aldehyde dehydrogenase, putative"/>
    <property type="match status" value="1"/>
</dbReference>
<dbReference type="RefSeq" id="XP_001022710.2">
    <property type="nucleotide sequence ID" value="XM_001022710.3"/>
</dbReference>
<name>I7LWP4_TETTS</name>
<comment type="similarity">
    <text evidence="1">Belongs to the aldehyde dehydrogenase family.</text>
</comment>
<gene>
    <name evidence="4" type="ORF">TTHERM_00729250</name>
</gene>
<dbReference type="OrthoDB" id="423271at2759"/>
<reference evidence="5" key="1">
    <citation type="journal article" date="2006" name="PLoS Biol.">
        <title>Macronuclear genome sequence of the ciliate Tetrahymena thermophila, a model eukaryote.</title>
        <authorList>
            <person name="Eisen J.A."/>
            <person name="Coyne R.S."/>
            <person name="Wu M."/>
            <person name="Wu D."/>
            <person name="Thiagarajan M."/>
            <person name="Wortman J.R."/>
            <person name="Badger J.H."/>
            <person name="Ren Q."/>
            <person name="Amedeo P."/>
            <person name="Jones K.M."/>
            <person name="Tallon L.J."/>
            <person name="Delcher A.L."/>
            <person name="Salzberg S.L."/>
            <person name="Silva J.C."/>
            <person name="Haas B.J."/>
            <person name="Majoros W.H."/>
            <person name="Farzad M."/>
            <person name="Carlton J.M."/>
            <person name="Smith R.K. Jr."/>
            <person name="Garg J."/>
            <person name="Pearlman R.E."/>
            <person name="Karrer K.M."/>
            <person name="Sun L."/>
            <person name="Manning G."/>
            <person name="Elde N.C."/>
            <person name="Turkewitz A.P."/>
            <person name="Asai D.J."/>
            <person name="Wilkes D.E."/>
            <person name="Wang Y."/>
            <person name="Cai H."/>
            <person name="Collins K."/>
            <person name="Stewart B.A."/>
            <person name="Lee S.R."/>
            <person name="Wilamowska K."/>
            <person name="Weinberg Z."/>
            <person name="Ruzzo W.L."/>
            <person name="Wloga D."/>
            <person name="Gaertig J."/>
            <person name="Frankel J."/>
            <person name="Tsao C.-C."/>
            <person name="Gorovsky M.A."/>
            <person name="Keeling P.J."/>
            <person name="Waller R.F."/>
            <person name="Patron N.J."/>
            <person name="Cherry J.M."/>
            <person name="Stover N.A."/>
            <person name="Krieger C.J."/>
            <person name="del Toro C."/>
            <person name="Ryder H.F."/>
            <person name="Williamson S.C."/>
            <person name="Barbeau R.A."/>
            <person name="Hamilton E.P."/>
            <person name="Orias E."/>
        </authorList>
    </citation>
    <scope>NUCLEOTIDE SEQUENCE [LARGE SCALE GENOMIC DNA]</scope>
    <source>
        <strain evidence="5">SB210</strain>
    </source>
</reference>
<dbReference type="GeneID" id="7841287"/>
<dbReference type="Pfam" id="PF00171">
    <property type="entry name" value="Aldedh"/>
    <property type="match status" value="1"/>
</dbReference>
<dbReference type="SUPFAM" id="SSF53720">
    <property type="entry name" value="ALDH-like"/>
    <property type="match status" value="1"/>
</dbReference>
<dbReference type="InterPro" id="IPR016163">
    <property type="entry name" value="Ald_DH_C"/>
</dbReference>
<dbReference type="InterPro" id="IPR016162">
    <property type="entry name" value="Ald_DH_N"/>
</dbReference>
<evidence type="ECO:0000313" key="5">
    <source>
        <dbReference type="Proteomes" id="UP000009168"/>
    </source>
</evidence>
<dbReference type="Gene3D" id="3.40.605.10">
    <property type="entry name" value="Aldehyde Dehydrogenase, Chain A, domain 1"/>
    <property type="match status" value="1"/>
</dbReference>
<accession>I7LWP4</accession>
<dbReference type="CDD" id="cd07091">
    <property type="entry name" value="ALDH_F1-2_Ald2-like"/>
    <property type="match status" value="1"/>
</dbReference>
<dbReference type="STRING" id="312017.I7LWP4"/>
<evidence type="ECO:0000259" key="3">
    <source>
        <dbReference type="Pfam" id="PF00171"/>
    </source>
</evidence>
<dbReference type="InterPro" id="IPR016161">
    <property type="entry name" value="Ald_DH/histidinol_DH"/>
</dbReference>
<dbReference type="Proteomes" id="UP000009168">
    <property type="component" value="Unassembled WGS sequence"/>
</dbReference>
<organism evidence="4 5">
    <name type="scientific">Tetrahymena thermophila (strain SB210)</name>
    <dbReference type="NCBI Taxonomy" id="312017"/>
    <lineage>
        <taxon>Eukaryota</taxon>
        <taxon>Sar</taxon>
        <taxon>Alveolata</taxon>
        <taxon>Ciliophora</taxon>
        <taxon>Intramacronucleata</taxon>
        <taxon>Oligohymenophorea</taxon>
        <taxon>Hymenostomatida</taxon>
        <taxon>Tetrahymenina</taxon>
        <taxon>Tetrahymenidae</taxon>
        <taxon>Tetrahymena</taxon>
    </lineage>
</organism>
<dbReference type="HOGENOM" id="CLU_005391_0_2_1"/>
<dbReference type="EMBL" id="GG662537">
    <property type="protein sequence ID" value="EAS02465.2"/>
    <property type="molecule type" value="Genomic_DNA"/>
</dbReference>
<dbReference type="AlphaFoldDB" id="I7LWP4"/>
<dbReference type="GO" id="GO:0016620">
    <property type="term" value="F:oxidoreductase activity, acting on the aldehyde or oxo group of donors, NAD or NADP as acceptor"/>
    <property type="evidence" value="ECO:0007669"/>
    <property type="project" value="InterPro"/>
</dbReference>
<feature type="domain" description="Aldehyde dehydrogenase" evidence="3">
    <location>
        <begin position="22"/>
        <end position="481"/>
    </location>
</feature>
<dbReference type="InParanoid" id="I7LWP4"/>
<evidence type="ECO:0000256" key="1">
    <source>
        <dbReference type="ARBA" id="ARBA00009986"/>
    </source>
</evidence>
<sequence>MSTTYTKPTVFQNKLFINNEFVDGVKKTTIPVINPATEEKITDIAEATERDVELAIDAAKAAYPKWHSTTLRERSMLLYKLAELIERDFGTLVSLESLDNGKPIEGSEADIREVINNLRYFAGWADKVTGKTYASQTETLFYTRREPFGVVGLISPWNFPLLMCEWKFAPALAAGNCVVHKPSEETPLTILWLCRLFKEAGFPPGVYNCVPGYGPIAGETLARSHRVSKISFTGSTVVGRKIMEASSQTNLKKVTLELGGKTPVVVCPDGDLDMAVNLAWNAIMYNMGQCCIAGSRVFVHESIYEEFVKRLKAIESKVTIGCAFTGANHGPQVNQTQMNKILGYLDHAKNVEKLECIMGGERWGTKGYFIKPTVYINVDDNSKLAQEEIFGPVLCILKPWKTIEEVIERANNTKYGLAGVVVTKNMSLSDKLVRELQAGTIFVNTYCIPQSFIPFGGYKESGFGRDNGEEAILEYTQVKAVYYQLDEPRL</sequence>
<dbReference type="InterPro" id="IPR015590">
    <property type="entry name" value="Aldehyde_DH_dom"/>
</dbReference>
<evidence type="ECO:0000256" key="2">
    <source>
        <dbReference type="ARBA" id="ARBA00023002"/>
    </source>
</evidence>
<keyword evidence="2" id="KW-0560">Oxidoreductase</keyword>
<dbReference type="OMA" id="WSNTFNK"/>
<dbReference type="KEGG" id="tet:TTHERM_00729250"/>
<proteinExistence type="inferred from homology"/>
<dbReference type="eggNOG" id="KOG2450">
    <property type="taxonomic scope" value="Eukaryota"/>
</dbReference>
<dbReference type="Gene3D" id="3.40.309.10">
    <property type="entry name" value="Aldehyde Dehydrogenase, Chain A, domain 2"/>
    <property type="match status" value="1"/>
</dbReference>
<dbReference type="FunFam" id="3.40.309.10:FF:000001">
    <property type="entry name" value="Mitochondrial aldehyde dehydrogenase 2"/>
    <property type="match status" value="1"/>
</dbReference>
<dbReference type="PANTHER" id="PTHR11699">
    <property type="entry name" value="ALDEHYDE DEHYDROGENASE-RELATED"/>
    <property type="match status" value="1"/>
</dbReference>